<evidence type="ECO:0000313" key="4">
    <source>
        <dbReference type="Proteomes" id="UP000198393"/>
    </source>
</evidence>
<dbReference type="InterPro" id="IPR022742">
    <property type="entry name" value="Hydrolase_4"/>
</dbReference>
<dbReference type="Pfam" id="PF12146">
    <property type="entry name" value="Hydrolase_4"/>
    <property type="match status" value="1"/>
</dbReference>
<dbReference type="RefSeq" id="WP_089355143.1">
    <property type="nucleotide sequence ID" value="NZ_FZPD01000001.1"/>
</dbReference>
<evidence type="ECO:0000313" key="3">
    <source>
        <dbReference type="EMBL" id="SNS49183.1"/>
    </source>
</evidence>
<dbReference type="PANTHER" id="PTHR12277">
    <property type="entry name" value="ALPHA/BETA HYDROLASE DOMAIN-CONTAINING PROTEIN"/>
    <property type="match status" value="1"/>
</dbReference>
<gene>
    <name evidence="3" type="ORF">SAMN05421640_0370</name>
</gene>
<proteinExistence type="predicted"/>
<keyword evidence="1" id="KW-0812">Transmembrane</keyword>
<dbReference type="OrthoDB" id="9777090at2"/>
<evidence type="ECO:0000256" key="1">
    <source>
        <dbReference type="SAM" id="Phobius"/>
    </source>
</evidence>
<dbReference type="PANTHER" id="PTHR12277:SF81">
    <property type="entry name" value="PROTEIN ABHD13"/>
    <property type="match status" value="1"/>
</dbReference>
<keyword evidence="4" id="KW-1185">Reference proteome</keyword>
<feature type="transmembrane region" description="Helical" evidence="1">
    <location>
        <begin position="6"/>
        <end position="23"/>
    </location>
</feature>
<protein>
    <recommendedName>
        <fullName evidence="2">Serine aminopeptidase S33 domain-containing protein</fullName>
    </recommendedName>
</protein>
<evidence type="ECO:0000259" key="2">
    <source>
        <dbReference type="Pfam" id="PF12146"/>
    </source>
</evidence>
<organism evidence="3 4">
    <name type="scientific">Ekhidna lutea</name>
    <dbReference type="NCBI Taxonomy" id="447679"/>
    <lineage>
        <taxon>Bacteria</taxon>
        <taxon>Pseudomonadati</taxon>
        <taxon>Bacteroidota</taxon>
        <taxon>Cytophagia</taxon>
        <taxon>Cytophagales</taxon>
        <taxon>Reichenbachiellaceae</taxon>
        <taxon>Ekhidna</taxon>
    </lineage>
</organism>
<dbReference type="EMBL" id="FZPD01000001">
    <property type="protein sequence ID" value="SNS49183.1"/>
    <property type="molecule type" value="Genomic_DNA"/>
</dbReference>
<dbReference type="Gene3D" id="3.40.50.1820">
    <property type="entry name" value="alpha/beta hydrolase"/>
    <property type="match status" value="1"/>
</dbReference>
<dbReference type="Proteomes" id="UP000198393">
    <property type="component" value="Unassembled WGS sequence"/>
</dbReference>
<accession>A0A239EYS4</accession>
<sequence>MITTIILIIVSIYVIVNVAAYFLQEKFLFKPEKLPTDFQFKYDEQHVVEHNLYIGDDVRINGVHFSVPKPKGVVIYLKGNSRSIKGWGKFAIDFNRLEFDVVMVDYRGFGKSTGRRSEKEIKSDLQKVYDILKGKVDEKYITIYGRSMGSGFAAKLASNNNPKMLILESPYYSMRKVAKRYIPFLPASLILRFPLTTYKWIKYVKCPIKIIHGTKDKLIPYKSSLALAEINPTLTRLYSVIGGGHNNLHTFEEYHRMLEEALSTSELKPIDPERSSLNFVKKKN</sequence>
<keyword evidence="1" id="KW-0472">Membrane</keyword>
<dbReference type="InterPro" id="IPR029058">
    <property type="entry name" value="AB_hydrolase_fold"/>
</dbReference>
<feature type="domain" description="Serine aminopeptidase S33" evidence="2">
    <location>
        <begin position="69"/>
        <end position="181"/>
    </location>
</feature>
<name>A0A239EYS4_EKHLU</name>
<dbReference type="AlphaFoldDB" id="A0A239EYS4"/>
<dbReference type="SUPFAM" id="SSF53474">
    <property type="entry name" value="alpha/beta-Hydrolases"/>
    <property type="match status" value="1"/>
</dbReference>
<reference evidence="3 4" key="1">
    <citation type="submission" date="2017-06" db="EMBL/GenBank/DDBJ databases">
        <authorList>
            <person name="Kim H.J."/>
            <person name="Triplett B.A."/>
        </authorList>
    </citation>
    <scope>NUCLEOTIDE SEQUENCE [LARGE SCALE GENOMIC DNA]</scope>
    <source>
        <strain evidence="3 4">DSM 19307</strain>
    </source>
</reference>
<keyword evidence="1" id="KW-1133">Transmembrane helix</keyword>